<dbReference type="Proteomes" id="UP000289841">
    <property type="component" value="Chromosome"/>
</dbReference>
<protein>
    <submittedName>
        <fullName evidence="2">Uncharacterized protein</fullName>
    </submittedName>
</protein>
<feature type="transmembrane region" description="Helical" evidence="1">
    <location>
        <begin position="104"/>
        <end position="124"/>
    </location>
</feature>
<organism evidence="2 3">
    <name type="scientific">Haploplasma axanthum</name>
    <name type="common">Acholeplasma axanthum</name>
    <dbReference type="NCBI Taxonomy" id="29552"/>
    <lineage>
        <taxon>Bacteria</taxon>
        <taxon>Bacillati</taxon>
        <taxon>Mycoplasmatota</taxon>
        <taxon>Mollicutes</taxon>
        <taxon>Acholeplasmatales</taxon>
        <taxon>Acholeplasmataceae</taxon>
        <taxon>Haploplasma</taxon>
    </lineage>
</organism>
<dbReference type="AlphaFoldDB" id="A0A449BEC5"/>
<accession>A0A449BEC5</accession>
<evidence type="ECO:0000313" key="3">
    <source>
        <dbReference type="Proteomes" id="UP000289841"/>
    </source>
</evidence>
<evidence type="ECO:0000313" key="2">
    <source>
        <dbReference type="EMBL" id="VEU80660.1"/>
    </source>
</evidence>
<sequence>MVIAMFIIVPAVFFLLRSQIAKEKTYRGRMIFSVIYASIIVIFLLVMMFNEENKINNRDYIITIIYTIFFITAFNIFDYYKNKETLNITNKGIRLKRFTVLKGYRVISLSVLMLNIIILLLNLFINDFKRINELTISLIIILVIVTIWNIIIMIDLKKSGFKKETVIIFNNNTYIEYDVTKKWVLNLRKYLKNINAINSFRFHIIENEKVRISWVYYVKNDLDKQKEINKYLFNLLLNNEDKVVTVNLDIFQGIWYLKTLNLYNFIRLW</sequence>
<feature type="transmembrane region" description="Helical" evidence="1">
    <location>
        <begin position="31"/>
        <end position="48"/>
    </location>
</feature>
<feature type="transmembrane region" description="Helical" evidence="1">
    <location>
        <begin position="136"/>
        <end position="154"/>
    </location>
</feature>
<dbReference type="EMBL" id="LR215048">
    <property type="protein sequence ID" value="VEU80660.1"/>
    <property type="molecule type" value="Genomic_DNA"/>
</dbReference>
<feature type="transmembrane region" description="Helical" evidence="1">
    <location>
        <begin position="60"/>
        <end position="77"/>
    </location>
</feature>
<dbReference type="STRING" id="1278311.GCA_000428705_00352"/>
<evidence type="ECO:0000256" key="1">
    <source>
        <dbReference type="SAM" id="Phobius"/>
    </source>
</evidence>
<gene>
    <name evidence="2" type="ORF">NCTC10138_01039</name>
</gene>
<reference evidence="2 3" key="1">
    <citation type="submission" date="2019-01" db="EMBL/GenBank/DDBJ databases">
        <authorList>
            <consortium name="Pathogen Informatics"/>
        </authorList>
    </citation>
    <scope>NUCLEOTIDE SEQUENCE [LARGE SCALE GENOMIC DNA]</scope>
    <source>
        <strain evidence="2 3">NCTC10138</strain>
    </source>
</reference>
<proteinExistence type="predicted"/>
<dbReference type="KEGG" id="aaxa:NCTC10138_01039"/>
<keyword evidence="3" id="KW-1185">Reference proteome</keyword>
<name>A0A449BEC5_HAPAX</name>
<keyword evidence="1" id="KW-0812">Transmembrane</keyword>
<keyword evidence="1" id="KW-0472">Membrane</keyword>
<keyword evidence="1" id="KW-1133">Transmembrane helix</keyword>